<evidence type="ECO:0000313" key="4">
    <source>
        <dbReference type="EMBL" id="TLX20863.1"/>
    </source>
</evidence>
<dbReference type="Pfam" id="PF03524">
    <property type="entry name" value="CagX"/>
    <property type="match status" value="1"/>
</dbReference>
<sequence length="254" mass="28810">MSAMKATRLASVRLLLLLLAMVAGTANAQVMKEYMHVPDGIYAVRTGLGITTMIELSPSETVLDYSLGFTSGWDVSRRDNIFYLRPKNVDVDTNLLVRTETHSYVFELKVVATDWRDLEQAKRAGVNYKVIFKYPADARFVAKSEDKPAMLNTGIQAGRVYSFDYEYATYSRAAWLIPAHVYDDGRFTYIQLKDMRGLPTGSFPAVYAREKKRSEEFLLNTTVEGNTIIVHGIYPYMVMRQGDNVIGLRRGFLK</sequence>
<dbReference type="STRING" id="1123377.GCA_000423885_01077"/>
<dbReference type="InterPro" id="IPR038161">
    <property type="entry name" value="VirB9/CagX/TrbG_C_sf"/>
</dbReference>
<reference evidence="4 5" key="1">
    <citation type="submission" date="2019-04" db="EMBL/GenBank/DDBJ databases">
        <authorList>
            <person name="Grouzdev D.S."/>
            <person name="Nazina T.N."/>
        </authorList>
    </citation>
    <scope>NUCLEOTIDE SEQUENCE [LARGE SCALE GENOMIC DNA]</scope>
    <source>
        <strain evidence="4 5">SHC 3-19</strain>
    </source>
</reference>
<dbReference type="RefSeq" id="WP_138349863.1">
    <property type="nucleotide sequence ID" value="NZ_SROY01000007.1"/>
</dbReference>
<evidence type="ECO:0000256" key="2">
    <source>
        <dbReference type="ARBA" id="ARBA00022729"/>
    </source>
</evidence>
<evidence type="ECO:0000313" key="5">
    <source>
        <dbReference type="Proteomes" id="UP000308508"/>
    </source>
</evidence>
<dbReference type="InterPro" id="IPR010258">
    <property type="entry name" value="Conjugal_tfr_TrbG/VirB9/CagX"/>
</dbReference>
<evidence type="ECO:0000256" key="3">
    <source>
        <dbReference type="SAM" id="SignalP"/>
    </source>
</evidence>
<protein>
    <submittedName>
        <fullName evidence="4">Type IV secretion system protein VirB9</fullName>
    </submittedName>
</protein>
<proteinExistence type="inferred from homology"/>
<organism evidence="4 5">
    <name type="scientific">Thermomonas fusca</name>
    <dbReference type="NCBI Taxonomy" id="215690"/>
    <lineage>
        <taxon>Bacteria</taxon>
        <taxon>Pseudomonadati</taxon>
        <taxon>Pseudomonadota</taxon>
        <taxon>Gammaproteobacteria</taxon>
        <taxon>Lysobacterales</taxon>
        <taxon>Lysobacteraceae</taxon>
        <taxon>Thermomonas</taxon>
    </lineage>
</organism>
<dbReference type="CDD" id="cd06911">
    <property type="entry name" value="VirB9_CagX_TrbG"/>
    <property type="match status" value="1"/>
</dbReference>
<evidence type="ECO:0000256" key="1">
    <source>
        <dbReference type="ARBA" id="ARBA00006135"/>
    </source>
</evidence>
<keyword evidence="5" id="KW-1185">Reference proteome</keyword>
<keyword evidence="2 3" id="KW-0732">Signal</keyword>
<dbReference type="AlphaFoldDB" id="A0A5R9PCV0"/>
<gene>
    <name evidence="4" type="ORF">E5S66_12820</name>
</gene>
<dbReference type="Gene3D" id="2.60.40.2500">
    <property type="match status" value="1"/>
</dbReference>
<comment type="similarity">
    <text evidence="1">Belongs to the TrbG/VirB9 family.</text>
</comment>
<dbReference type="Proteomes" id="UP000308508">
    <property type="component" value="Unassembled WGS sequence"/>
</dbReference>
<dbReference type="EMBL" id="SROY01000007">
    <property type="protein sequence ID" value="TLX20863.1"/>
    <property type="molecule type" value="Genomic_DNA"/>
</dbReference>
<feature type="signal peptide" evidence="3">
    <location>
        <begin position="1"/>
        <end position="28"/>
    </location>
</feature>
<feature type="chain" id="PRO_5024424397" evidence="3">
    <location>
        <begin position="29"/>
        <end position="254"/>
    </location>
</feature>
<name>A0A5R9PCV0_9GAMM</name>
<accession>A0A5R9PCV0</accession>
<dbReference type="InterPro" id="IPR033645">
    <property type="entry name" value="VirB9/CagX/TrbG_C"/>
</dbReference>
<comment type="caution">
    <text evidence="4">The sequence shown here is derived from an EMBL/GenBank/DDBJ whole genome shotgun (WGS) entry which is preliminary data.</text>
</comment>